<evidence type="ECO:0000313" key="9">
    <source>
        <dbReference type="Proteomes" id="UP001454036"/>
    </source>
</evidence>
<keyword evidence="2" id="KW-0805">Transcription regulation</keyword>
<dbReference type="InterPro" id="IPR044283">
    <property type="entry name" value="FAMA/SPEECHLESS/MUTE-like"/>
</dbReference>
<comment type="subcellular location">
    <subcellularLocation>
        <location evidence="1">Nucleus</location>
    </subcellularLocation>
</comment>
<protein>
    <submittedName>
        <fullName evidence="8">Basic helix-loop-helix transcription factor</fullName>
    </submittedName>
</protein>
<evidence type="ECO:0000256" key="3">
    <source>
        <dbReference type="ARBA" id="ARBA00023125"/>
    </source>
</evidence>
<dbReference type="AlphaFoldDB" id="A0AAV3R9G4"/>
<evidence type="ECO:0000256" key="2">
    <source>
        <dbReference type="ARBA" id="ARBA00023015"/>
    </source>
</evidence>
<dbReference type="GO" id="GO:0003677">
    <property type="term" value="F:DNA binding"/>
    <property type="evidence" value="ECO:0007669"/>
    <property type="project" value="UniProtKB-KW"/>
</dbReference>
<evidence type="ECO:0000256" key="4">
    <source>
        <dbReference type="ARBA" id="ARBA00023163"/>
    </source>
</evidence>
<accession>A0AAV3R9G4</accession>
<dbReference type="CDD" id="cd11448">
    <property type="entry name" value="bHLH_AtFAMA_like"/>
    <property type="match status" value="1"/>
</dbReference>
<feature type="domain" description="BHLH" evidence="7">
    <location>
        <begin position="135"/>
        <end position="186"/>
    </location>
</feature>
<dbReference type="Proteomes" id="UP001454036">
    <property type="component" value="Unassembled WGS sequence"/>
</dbReference>
<dbReference type="GO" id="GO:0046983">
    <property type="term" value="F:protein dimerization activity"/>
    <property type="evidence" value="ECO:0007669"/>
    <property type="project" value="InterPro"/>
</dbReference>
<keyword evidence="5" id="KW-0539">Nucleus</keyword>
<dbReference type="EMBL" id="BAABME010007475">
    <property type="protein sequence ID" value="GAA0170982.1"/>
    <property type="molecule type" value="Genomic_DNA"/>
</dbReference>
<evidence type="ECO:0000256" key="5">
    <source>
        <dbReference type="ARBA" id="ARBA00023242"/>
    </source>
</evidence>
<feature type="compositionally biased region" description="Basic residues" evidence="6">
    <location>
        <begin position="118"/>
        <end position="127"/>
    </location>
</feature>
<dbReference type="SMART" id="SM00353">
    <property type="entry name" value="HLH"/>
    <property type="match status" value="1"/>
</dbReference>
<proteinExistence type="predicted"/>
<dbReference type="GO" id="GO:0010052">
    <property type="term" value="P:guard cell differentiation"/>
    <property type="evidence" value="ECO:0007669"/>
    <property type="project" value="InterPro"/>
</dbReference>
<dbReference type="PANTHER" id="PTHR46684">
    <property type="entry name" value="TRANSCRIPTION FACTOR FAMA"/>
    <property type="match status" value="1"/>
</dbReference>
<evidence type="ECO:0000256" key="1">
    <source>
        <dbReference type="ARBA" id="ARBA00004123"/>
    </source>
</evidence>
<dbReference type="GO" id="GO:0045893">
    <property type="term" value="P:positive regulation of DNA-templated transcription"/>
    <property type="evidence" value="ECO:0007669"/>
    <property type="project" value="TreeGrafter"/>
</dbReference>
<evidence type="ECO:0000313" key="8">
    <source>
        <dbReference type="EMBL" id="GAA0170982.1"/>
    </source>
</evidence>
<keyword evidence="4" id="KW-0804">Transcription</keyword>
<evidence type="ECO:0000256" key="6">
    <source>
        <dbReference type="SAM" id="MobiDB-lite"/>
    </source>
</evidence>
<dbReference type="InterPro" id="IPR011598">
    <property type="entry name" value="bHLH_dom"/>
</dbReference>
<evidence type="ECO:0000259" key="7">
    <source>
        <dbReference type="PROSITE" id="PS50888"/>
    </source>
</evidence>
<dbReference type="Pfam" id="PF00010">
    <property type="entry name" value="HLH"/>
    <property type="match status" value="1"/>
</dbReference>
<keyword evidence="9" id="KW-1185">Reference proteome</keyword>
<dbReference type="Gene3D" id="4.10.280.10">
    <property type="entry name" value="Helix-loop-helix DNA-binding domain"/>
    <property type="match status" value="1"/>
</dbReference>
<gene>
    <name evidence="8" type="ORF">LIER_25127</name>
</gene>
<dbReference type="GO" id="GO:0003700">
    <property type="term" value="F:DNA-binding transcription factor activity"/>
    <property type="evidence" value="ECO:0007669"/>
    <property type="project" value="InterPro"/>
</dbReference>
<feature type="region of interest" description="Disordered" evidence="6">
    <location>
        <begin position="103"/>
        <end position="133"/>
    </location>
</feature>
<dbReference type="PROSITE" id="PS50888">
    <property type="entry name" value="BHLH"/>
    <property type="match status" value="1"/>
</dbReference>
<dbReference type="PANTHER" id="PTHR46684:SF16">
    <property type="entry name" value="TRANSCRIPTION FACTOR BHLH67-LIKE ISOFORM X2"/>
    <property type="match status" value="1"/>
</dbReference>
<reference evidence="8 9" key="1">
    <citation type="submission" date="2024-01" db="EMBL/GenBank/DDBJ databases">
        <title>The complete chloroplast genome sequence of Lithospermum erythrorhizon: insights into the phylogenetic relationship among Boraginaceae species and the maternal lineages of purple gromwells.</title>
        <authorList>
            <person name="Okada T."/>
            <person name="Watanabe K."/>
        </authorList>
    </citation>
    <scope>NUCLEOTIDE SEQUENCE [LARGE SCALE GENOMIC DNA]</scope>
</reference>
<comment type="caution">
    <text evidence="8">The sequence shown here is derived from an EMBL/GenBank/DDBJ whole genome shotgun (WGS) entry which is preliminary data.</text>
</comment>
<dbReference type="GO" id="GO:0005634">
    <property type="term" value="C:nucleus"/>
    <property type="evidence" value="ECO:0007669"/>
    <property type="project" value="UniProtKB-SubCell"/>
</dbReference>
<name>A0AAV3R9G4_LITER</name>
<sequence length="329" mass="37046">MALDAIVYPQNNIWYGLKELFMLGDSSGLGYDEFDFQEQPNSFVEMLENNIIFEGLNNNWESSSSSILQNVNEWDHNNNTFSPVSCTGSGEHRQVLEGYTNNVEAEPPPVAASAASTRPKRRRMKPSKNKEELENQRMTHITVERNRRKQMNDYLAIIRSLMPPSYVQRGDQASIVGGAINFVKELEQQLQSLEAQKRAMEPPNDDDKKPPLFSNFFTFPQYSTTTTTTNEMAAQHLSTLGDIEVTVVESHANLKIMTKKRPRQLLKIVAGLQCVSLTILHVNVTTLDHIVLYSVSVKVEEGCHLTTVDEIADAVNNLLGRIEEEATLS</sequence>
<dbReference type="InterPro" id="IPR036638">
    <property type="entry name" value="HLH_DNA-bd_sf"/>
</dbReference>
<keyword evidence="3" id="KW-0238">DNA-binding</keyword>
<organism evidence="8 9">
    <name type="scientific">Lithospermum erythrorhizon</name>
    <name type="common">Purple gromwell</name>
    <name type="synonym">Lithospermum officinale var. erythrorhizon</name>
    <dbReference type="NCBI Taxonomy" id="34254"/>
    <lineage>
        <taxon>Eukaryota</taxon>
        <taxon>Viridiplantae</taxon>
        <taxon>Streptophyta</taxon>
        <taxon>Embryophyta</taxon>
        <taxon>Tracheophyta</taxon>
        <taxon>Spermatophyta</taxon>
        <taxon>Magnoliopsida</taxon>
        <taxon>eudicotyledons</taxon>
        <taxon>Gunneridae</taxon>
        <taxon>Pentapetalae</taxon>
        <taxon>asterids</taxon>
        <taxon>lamiids</taxon>
        <taxon>Boraginales</taxon>
        <taxon>Boraginaceae</taxon>
        <taxon>Boraginoideae</taxon>
        <taxon>Lithospermeae</taxon>
        <taxon>Lithospermum</taxon>
    </lineage>
</organism>
<dbReference type="SUPFAM" id="SSF47459">
    <property type="entry name" value="HLH, helix-loop-helix DNA-binding domain"/>
    <property type="match status" value="1"/>
</dbReference>